<dbReference type="Gene3D" id="3.40.50.150">
    <property type="entry name" value="Vaccinia Virus protein VP39"/>
    <property type="match status" value="1"/>
</dbReference>
<dbReference type="GO" id="GO:0032259">
    <property type="term" value="P:methylation"/>
    <property type="evidence" value="ECO:0007669"/>
    <property type="project" value="UniProtKB-KW"/>
</dbReference>
<comment type="caution">
    <text evidence="2">The sequence shown here is derived from an EMBL/GenBank/DDBJ whole genome shotgun (WGS) entry which is preliminary data.</text>
</comment>
<evidence type="ECO:0000259" key="1">
    <source>
        <dbReference type="Pfam" id="PF08242"/>
    </source>
</evidence>
<dbReference type="CDD" id="cd02440">
    <property type="entry name" value="AdoMet_MTases"/>
    <property type="match status" value="1"/>
</dbReference>
<proteinExistence type="predicted"/>
<dbReference type="SUPFAM" id="SSF53335">
    <property type="entry name" value="S-adenosyl-L-methionine-dependent methyltransferases"/>
    <property type="match status" value="1"/>
</dbReference>
<dbReference type="EMBL" id="LPXN01000044">
    <property type="protein sequence ID" value="KZD12232.1"/>
    <property type="molecule type" value="Genomic_DNA"/>
</dbReference>
<keyword evidence="3" id="KW-1185">Reference proteome</keyword>
<organism evidence="2 3">
    <name type="scientific">Oceanibaculum pacificum</name>
    <dbReference type="NCBI Taxonomy" id="580166"/>
    <lineage>
        <taxon>Bacteria</taxon>
        <taxon>Pseudomonadati</taxon>
        <taxon>Pseudomonadota</taxon>
        <taxon>Alphaproteobacteria</taxon>
        <taxon>Rhodospirillales</taxon>
        <taxon>Oceanibaculaceae</taxon>
        <taxon>Oceanibaculum</taxon>
    </lineage>
</organism>
<gene>
    <name evidence="2" type="ORF">AUP43_17105</name>
</gene>
<reference evidence="2 3" key="1">
    <citation type="submission" date="2015-12" db="EMBL/GenBank/DDBJ databases">
        <title>Genome sequence of Oceanibaculum pacificum MCCC 1A02656.</title>
        <authorList>
            <person name="Lu L."/>
            <person name="Lai Q."/>
            <person name="Shao Z."/>
            <person name="Qian P."/>
        </authorList>
    </citation>
    <scope>NUCLEOTIDE SEQUENCE [LARGE SCALE GENOMIC DNA]</scope>
    <source>
        <strain evidence="2 3">MCCC 1A02656</strain>
    </source>
</reference>
<keyword evidence="2" id="KW-0808">Transferase</keyword>
<name>A0A154WFF0_9PROT</name>
<accession>A0A154WFF0</accession>
<dbReference type="InterPro" id="IPR013217">
    <property type="entry name" value="Methyltransf_12"/>
</dbReference>
<dbReference type="RefSeq" id="WP_067552892.1">
    <property type="nucleotide sequence ID" value="NZ_LPXN01000044.1"/>
</dbReference>
<evidence type="ECO:0000313" key="2">
    <source>
        <dbReference type="EMBL" id="KZD12232.1"/>
    </source>
</evidence>
<sequence>MSNPVQDQYEAYPYPGRNPAEEKARLITGSPSRLLEIDHYLFGGRRDWTRPFRALVAGGGTGDATVMLAQQLADARTPAEIVYLDLSSASRAIAEQRIAARGLANVRFLNGSLLELGALGLGGFDYIDCCGVLHHLPDPAAGLASLTGALAPGGGIGLMVYGEYGRTGVYPLQAALRQLAGDMPLNEQVGLAKQLLKILPATNAFRQNRILGDHQRGDAELVDLLLHRQDRAYTVPQLAELAAGAGLAVASFIEPIRYDPGLYLADPALAKRAATLPALEQAALAERLASNMKLHIAYLTREAGSVARPSPDAIPLLIEWDAAAIAKSVQQQGAIKGAFDGLPVTLPLPRQAPAILSRIDGRRTLSDIQREMEKLPDWAAFMTLFQPIYRALNGINRLVLRF</sequence>
<feature type="domain" description="Methyltransferase type 12" evidence="1">
    <location>
        <begin position="57"/>
        <end position="155"/>
    </location>
</feature>
<dbReference type="OrthoDB" id="649979at2"/>
<dbReference type="AlphaFoldDB" id="A0A154WFF0"/>
<dbReference type="STRING" id="580166.AUP43_17105"/>
<evidence type="ECO:0000313" key="3">
    <source>
        <dbReference type="Proteomes" id="UP000076400"/>
    </source>
</evidence>
<dbReference type="GO" id="GO:0008168">
    <property type="term" value="F:methyltransferase activity"/>
    <property type="evidence" value="ECO:0007669"/>
    <property type="project" value="UniProtKB-KW"/>
</dbReference>
<keyword evidence="2" id="KW-0489">Methyltransferase</keyword>
<dbReference type="Pfam" id="PF08242">
    <property type="entry name" value="Methyltransf_12"/>
    <property type="match status" value="1"/>
</dbReference>
<dbReference type="Proteomes" id="UP000076400">
    <property type="component" value="Unassembled WGS sequence"/>
</dbReference>
<dbReference type="InterPro" id="IPR029063">
    <property type="entry name" value="SAM-dependent_MTases_sf"/>
</dbReference>
<protein>
    <submittedName>
        <fullName evidence="2">Methyltransferase</fullName>
    </submittedName>
</protein>